<sequence length="109" mass="12184">NNIGKKYFEIIDNSDLSESEKEKAKKELRKVIDEAKKGKIAGFRMKIRGIHAMPFGGQEGGRKTQILTKGFTIIKINGGGIKRDIIESPVETIKGAKHPAIYPEYVIKE</sequence>
<gene>
    <name evidence="1" type="ORF">S01H4_65223</name>
</gene>
<dbReference type="AlphaFoldDB" id="X1DUC5"/>
<name>X1DUC5_9ZZZZ</name>
<dbReference type="EMBL" id="BART01039830">
    <property type="protein sequence ID" value="GAH23777.1"/>
    <property type="molecule type" value="Genomic_DNA"/>
</dbReference>
<reference evidence="1" key="1">
    <citation type="journal article" date="2014" name="Front. Microbiol.">
        <title>High frequency of phylogenetically diverse reductive dehalogenase-homologous genes in deep subseafloor sedimentary metagenomes.</title>
        <authorList>
            <person name="Kawai M."/>
            <person name="Futagami T."/>
            <person name="Toyoda A."/>
            <person name="Takaki Y."/>
            <person name="Nishi S."/>
            <person name="Hori S."/>
            <person name="Arai W."/>
            <person name="Tsubouchi T."/>
            <person name="Morono Y."/>
            <person name="Uchiyama I."/>
            <person name="Ito T."/>
            <person name="Fujiyama A."/>
            <person name="Inagaki F."/>
            <person name="Takami H."/>
        </authorList>
    </citation>
    <scope>NUCLEOTIDE SEQUENCE</scope>
    <source>
        <strain evidence="1">Expedition CK06-06</strain>
    </source>
</reference>
<accession>X1DUC5</accession>
<protein>
    <submittedName>
        <fullName evidence="1">Uncharacterized protein</fullName>
    </submittedName>
</protein>
<evidence type="ECO:0000313" key="1">
    <source>
        <dbReference type="EMBL" id="GAH23777.1"/>
    </source>
</evidence>
<feature type="non-terminal residue" evidence="1">
    <location>
        <position position="1"/>
    </location>
</feature>
<comment type="caution">
    <text evidence="1">The sequence shown here is derived from an EMBL/GenBank/DDBJ whole genome shotgun (WGS) entry which is preliminary data.</text>
</comment>
<proteinExistence type="predicted"/>
<organism evidence="1">
    <name type="scientific">marine sediment metagenome</name>
    <dbReference type="NCBI Taxonomy" id="412755"/>
    <lineage>
        <taxon>unclassified sequences</taxon>
        <taxon>metagenomes</taxon>
        <taxon>ecological metagenomes</taxon>
    </lineage>
</organism>
<feature type="non-terminal residue" evidence="1">
    <location>
        <position position="109"/>
    </location>
</feature>